<reference evidence="3" key="1">
    <citation type="submission" date="2018-02" db="EMBL/GenBank/DDBJ databases">
        <authorList>
            <person name="Cohen D.B."/>
            <person name="Kent A.D."/>
        </authorList>
    </citation>
    <scope>NUCLEOTIDE SEQUENCE</scope>
</reference>
<dbReference type="PANTHER" id="PTHR31900:SF34">
    <property type="entry name" value="EMB|CAB62440.1-RELATED"/>
    <property type="match status" value="1"/>
</dbReference>
<dbReference type="InterPro" id="IPR001810">
    <property type="entry name" value="F-box_dom"/>
</dbReference>
<dbReference type="SUPFAM" id="SSF53098">
    <property type="entry name" value="Ribonuclease H-like"/>
    <property type="match status" value="1"/>
</dbReference>
<dbReference type="InterPro" id="IPR053781">
    <property type="entry name" value="F-box_AtFBL13-like"/>
</dbReference>
<dbReference type="CDD" id="cd06222">
    <property type="entry name" value="RNase_H_like"/>
    <property type="match status" value="1"/>
</dbReference>
<accession>A0A2N9HIS0</accession>
<dbReference type="Pfam" id="PF00646">
    <property type="entry name" value="F-box"/>
    <property type="match status" value="1"/>
</dbReference>
<organism evidence="3">
    <name type="scientific">Fagus sylvatica</name>
    <name type="common">Beechnut</name>
    <dbReference type="NCBI Taxonomy" id="28930"/>
    <lineage>
        <taxon>Eukaryota</taxon>
        <taxon>Viridiplantae</taxon>
        <taxon>Streptophyta</taxon>
        <taxon>Embryophyta</taxon>
        <taxon>Tracheophyta</taxon>
        <taxon>Spermatophyta</taxon>
        <taxon>Magnoliopsida</taxon>
        <taxon>eudicotyledons</taxon>
        <taxon>Gunneridae</taxon>
        <taxon>Pentapetalae</taxon>
        <taxon>rosids</taxon>
        <taxon>fabids</taxon>
        <taxon>Fagales</taxon>
        <taxon>Fagaceae</taxon>
        <taxon>Fagus</taxon>
    </lineage>
</organism>
<dbReference type="AlphaFoldDB" id="A0A2N9HIS0"/>
<dbReference type="Gene3D" id="1.20.1280.50">
    <property type="match status" value="1"/>
</dbReference>
<name>A0A2N9HIS0_FAGSY</name>
<sequence length="826" mass="93871">MTESATQSNTKRHKLPPKTDAELDRISDLPESLLCHILSFLPTKQSVATTILSRTWNHLWTLVPNLDLDTTTIDASFNFEPIVTKLLTLQQTPCLQNFRLKFLYGCSTFFNRVSYLETWLRIAAARKVEELDLEIYFDYESMRYKPLQLPPSFFSCTTLVVLKLRGDIHIDPPSSFQFPSLKIMHLINISHAFNYFSLRLISACPVLEELSCERKYLDGEYKICVLTLKRLSITLREAEFVSKFVAKFIAEIGLFGCEYKLEIKAPALEYFNFEGNLRDIKIHEKLDNLVQANVDIWTFEDDKDNIWRFRRDDGHEESYSDRVFQLLAALNNVKFLSFSFRGTKACSQNAPNLEILDVTKVSLVNRGWKQPRDDLDNLLSHLKSLCYRGFEGLESEVEFLKYILKHARVLKTVTIQVSGKELKGNVLEKLSMFPRKGIDNMILVQELVHTMGSKKGKEGYMAIKIDLEKAYDCLEWHFIRDILLLFNFPSALIKLILSCVSSSSISVLFNGGKLEEFKPSHVNLMKSKVYFSPNVKVDVRTDFCHVLGFNSTPNLVQGKLAGWKANMLSMAGRLILTQAVTTSIPSYLMQGALLPGKILQRLDNINREFLWGSTEVKKKLHLQLSFVFPQSVFLVLQATPLRKSSVSEEKLCWMSSSKGDVDSGNAYCLAAGIDVLENSLKGNWIWKIHSAPKIQMFLWKCFMNSLPVSSVLAGRGGLSSIRMDLWLGIWVLLGVGGLIRDWNGEWLKGFSKKIGSTSSVAAELWALRDGLNLCLQHQLTAVIIELDAKLVVNLMVTSKSFNGENSALVDDCRELLTHIPHSQVQH</sequence>
<feature type="domain" description="FBD" evidence="2">
    <location>
        <begin position="376"/>
        <end position="445"/>
    </location>
</feature>
<evidence type="ECO:0000259" key="2">
    <source>
        <dbReference type="SMART" id="SM00579"/>
    </source>
</evidence>
<dbReference type="InterPro" id="IPR002156">
    <property type="entry name" value="RNaseH_domain"/>
</dbReference>
<dbReference type="InterPro" id="IPR036047">
    <property type="entry name" value="F-box-like_dom_sf"/>
</dbReference>
<dbReference type="CDD" id="cd22160">
    <property type="entry name" value="F-box_AtFBL13-like"/>
    <property type="match status" value="1"/>
</dbReference>
<dbReference type="InterPro" id="IPR036397">
    <property type="entry name" value="RNaseH_sf"/>
</dbReference>
<dbReference type="InterPro" id="IPR012337">
    <property type="entry name" value="RNaseH-like_sf"/>
</dbReference>
<dbReference type="InterPro" id="IPR006566">
    <property type="entry name" value="FBD"/>
</dbReference>
<dbReference type="Pfam" id="PF24758">
    <property type="entry name" value="LRR_At5g56370"/>
    <property type="match status" value="1"/>
</dbReference>
<dbReference type="SUPFAM" id="SSF81383">
    <property type="entry name" value="F-box domain"/>
    <property type="match status" value="1"/>
</dbReference>
<dbReference type="Pfam" id="PF08387">
    <property type="entry name" value="FBD"/>
    <property type="match status" value="1"/>
</dbReference>
<dbReference type="InterPro" id="IPR055411">
    <property type="entry name" value="LRR_FXL15/At3g58940/PEG3-like"/>
</dbReference>
<dbReference type="InterPro" id="IPR044730">
    <property type="entry name" value="RNase_H-like_dom_plant"/>
</dbReference>
<proteinExistence type="predicted"/>
<gene>
    <name evidence="3" type="ORF">FSB_LOCUS39396</name>
</gene>
<dbReference type="Pfam" id="PF13456">
    <property type="entry name" value="RVT_3"/>
    <property type="match status" value="1"/>
</dbReference>
<dbReference type="Gene3D" id="3.30.420.10">
    <property type="entry name" value="Ribonuclease H-like superfamily/Ribonuclease H"/>
    <property type="match status" value="1"/>
</dbReference>
<dbReference type="InterPro" id="IPR050232">
    <property type="entry name" value="FBL13/AtMIF1-like"/>
</dbReference>
<evidence type="ECO:0000313" key="3">
    <source>
        <dbReference type="EMBL" id="SPD11514.1"/>
    </source>
</evidence>
<feature type="region of interest" description="Disordered" evidence="1">
    <location>
        <begin position="1"/>
        <end position="20"/>
    </location>
</feature>
<evidence type="ECO:0000256" key="1">
    <source>
        <dbReference type="SAM" id="MobiDB-lite"/>
    </source>
</evidence>
<dbReference type="EMBL" id="OIVN01003472">
    <property type="protein sequence ID" value="SPD11514.1"/>
    <property type="molecule type" value="Genomic_DNA"/>
</dbReference>
<dbReference type="GO" id="GO:0004523">
    <property type="term" value="F:RNA-DNA hybrid ribonuclease activity"/>
    <property type="evidence" value="ECO:0007669"/>
    <property type="project" value="InterPro"/>
</dbReference>
<dbReference type="SMART" id="SM00579">
    <property type="entry name" value="FBD"/>
    <property type="match status" value="1"/>
</dbReference>
<dbReference type="SUPFAM" id="SSF52047">
    <property type="entry name" value="RNI-like"/>
    <property type="match status" value="1"/>
</dbReference>
<protein>
    <recommendedName>
        <fullName evidence="2">FBD domain-containing protein</fullName>
    </recommendedName>
</protein>
<dbReference type="GO" id="GO:0003676">
    <property type="term" value="F:nucleic acid binding"/>
    <property type="evidence" value="ECO:0007669"/>
    <property type="project" value="InterPro"/>
</dbReference>
<dbReference type="PANTHER" id="PTHR31900">
    <property type="entry name" value="F-BOX/RNI SUPERFAMILY PROTEIN-RELATED"/>
    <property type="match status" value="1"/>
</dbReference>